<protein>
    <submittedName>
        <fullName evidence="5">AAA family ATPase</fullName>
    </submittedName>
</protein>
<dbReference type="InterPro" id="IPR027417">
    <property type="entry name" value="P-loop_NTPase"/>
</dbReference>
<accession>A0ABU8N3X9</accession>
<name>A0ABU8N3X9_9PSEU</name>
<evidence type="ECO:0000313" key="5">
    <source>
        <dbReference type="EMBL" id="MEJ2887104.1"/>
    </source>
</evidence>
<feature type="region of interest" description="Disordered" evidence="3">
    <location>
        <begin position="757"/>
        <end position="786"/>
    </location>
</feature>
<dbReference type="EMBL" id="JBBEGL010000003">
    <property type="protein sequence ID" value="MEJ2887104.1"/>
    <property type="molecule type" value="Genomic_DNA"/>
</dbReference>
<evidence type="ECO:0000256" key="3">
    <source>
        <dbReference type="SAM" id="MobiDB-lite"/>
    </source>
</evidence>
<keyword evidence="1" id="KW-0547">Nucleotide-binding</keyword>
<comment type="caution">
    <text evidence="5">The sequence shown here is derived from an EMBL/GenBank/DDBJ whole genome shotgun (WGS) entry which is preliminary data.</text>
</comment>
<evidence type="ECO:0000313" key="6">
    <source>
        <dbReference type="Proteomes" id="UP001370100"/>
    </source>
</evidence>
<dbReference type="Gene3D" id="1.10.10.10">
    <property type="entry name" value="Winged helix-like DNA-binding domain superfamily/Winged helix DNA-binding domain"/>
    <property type="match status" value="1"/>
</dbReference>
<dbReference type="Proteomes" id="UP001370100">
    <property type="component" value="Unassembled WGS sequence"/>
</dbReference>
<keyword evidence="2" id="KW-0067">ATP-binding</keyword>
<proteinExistence type="predicted"/>
<dbReference type="PANTHER" id="PTHR16305">
    <property type="entry name" value="TESTICULAR SOLUBLE ADENYLYL CYCLASE"/>
    <property type="match status" value="1"/>
</dbReference>
<dbReference type="InterPro" id="IPR036388">
    <property type="entry name" value="WH-like_DNA-bd_sf"/>
</dbReference>
<dbReference type="RefSeq" id="WP_337713596.1">
    <property type="nucleotide sequence ID" value="NZ_JBBEGL010000003.1"/>
</dbReference>
<organism evidence="5 6">
    <name type="scientific">Actinomycetospora aeridis</name>
    <dbReference type="NCBI Taxonomy" id="3129231"/>
    <lineage>
        <taxon>Bacteria</taxon>
        <taxon>Bacillati</taxon>
        <taxon>Actinomycetota</taxon>
        <taxon>Actinomycetes</taxon>
        <taxon>Pseudonocardiales</taxon>
        <taxon>Pseudonocardiaceae</taxon>
        <taxon>Actinomycetospora</taxon>
    </lineage>
</organism>
<dbReference type="PANTHER" id="PTHR16305:SF35">
    <property type="entry name" value="TRANSCRIPTIONAL ACTIVATOR DOMAIN"/>
    <property type="match status" value="1"/>
</dbReference>
<dbReference type="CDD" id="cd06170">
    <property type="entry name" value="LuxR_C_like"/>
    <property type="match status" value="1"/>
</dbReference>
<dbReference type="SUPFAM" id="SSF48452">
    <property type="entry name" value="TPR-like"/>
    <property type="match status" value="1"/>
</dbReference>
<dbReference type="InterPro" id="IPR041664">
    <property type="entry name" value="AAA_16"/>
</dbReference>
<dbReference type="Pfam" id="PF13191">
    <property type="entry name" value="AAA_16"/>
    <property type="match status" value="1"/>
</dbReference>
<evidence type="ECO:0000256" key="2">
    <source>
        <dbReference type="ARBA" id="ARBA00022840"/>
    </source>
</evidence>
<dbReference type="InterPro" id="IPR016032">
    <property type="entry name" value="Sig_transdc_resp-reg_C-effctor"/>
</dbReference>
<dbReference type="InterPro" id="IPR011990">
    <property type="entry name" value="TPR-like_helical_dom_sf"/>
</dbReference>
<keyword evidence="6" id="KW-1185">Reference proteome</keyword>
<evidence type="ECO:0000256" key="1">
    <source>
        <dbReference type="ARBA" id="ARBA00022741"/>
    </source>
</evidence>
<gene>
    <name evidence="5" type="ORF">WCD41_11665</name>
</gene>
<dbReference type="InterPro" id="IPR000792">
    <property type="entry name" value="Tscrpt_reg_LuxR_C"/>
</dbReference>
<feature type="domain" description="HTH luxR-type" evidence="4">
    <location>
        <begin position="1000"/>
        <end position="1065"/>
    </location>
</feature>
<dbReference type="PROSITE" id="PS00622">
    <property type="entry name" value="HTH_LUXR_1"/>
    <property type="match status" value="1"/>
</dbReference>
<reference evidence="5 6" key="1">
    <citation type="submission" date="2024-03" db="EMBL/GenBank/DDBJ databases">
        <title>Actinomycetospora sp. OC33-EN06, a novel actinomycete isolated from wild orchid (Aerides multiflora).</title>
        <authorList>
            <person name="Suriyachadkun C."/>
        </authorList>
    </citation>
    <scope>NUCLEOTIDE SEQUENCE [LARGE SCALE GENOMIC DNA]</scope>
    <source>
        <strain evidence="5 6">OC33-EN06</strain>
    </source>
</reference>
<dbReference type="SUPFAM" id="SSF52540">
    <property type="entry name" value="P-loop containing nucleoside triphosphate hydrolases"/>
    <property type="match status" value="1"/>
</dbReference>
<dbReference type="SMART" id="SM00421">
    <property type="entry name" value="HTH_LUXR"/>
    <property type="match status" value="1"/>
</dbReference>
<dbReference type="Gene3D" id="1.25.40.10">
    <property type="entry name" value="Tetratricopeptide repeat domain"/>
    <property type="match status" value="1"/>
</dbReference>
<dbReference type="PROSITE" id="PS50043">
    <property type="entry name" value="HTH_LUXR_2"/>
    <property type="match status" value="1"/>
</dbReference>
<dbReference type="PRINTS" id="PR00038">
    <property type="entry name" value="HTHLUXR"/>
</dbReference>
<dbReference type="SUPFAM" id="SSF46894">
    <property type="entry name" value="C-terminal effector domain of the bipartite response regulators"/>
    <property type="match status" value="1"/>
</dbReference>
<evidence type="ECO:0000259" key="4">
    <source>
        <dbReference type="PROSITE" id="PS50043"/>
    </source>
</evidence>
<sequence length="1077" mass="112611">MPAPGVSGAGDAGASLVAAAPPPWRAGDAAVLGRCWDRARTSGALTVVLTGDAGAGKTRLVRGLAERAEADGGVVVTGAAVDVGEQLPLWPIATGLRRLLRAPDAAADTAPGLAPPAVLAARAALDPWREELAPLLDPGPGAVPPSGGHLLELVRRVLVALAAQAPVLVVIDDLHWADRTTRELVVFLVAHLADEPVLLVATARSEALDVTHPLRRMLPELARDRAVRTVELAPLPRSVVEGIVRDTGGDPALTELVWRRSGGNPFIVAETLAAVADGAADGLSPGLRGLVLGRLSGLRQLAQTVVAALALGEEPVPHHLLAEVVRTDEDDLLAALREAAEAAMVVVDPQVEGYALRHGLMRDVVADELMPGERRGLHRRYALAYDSVLGGDGGGDSGAGLDPAGTLRRAHHWARADDPERALPAVVRAAHVAEQMHEFGTAHRQWMAALALAAARSAPPAARLLPHHHPPALPPAGADDDAGVLLAHAADTARLAGEYDAAVDLLRRLVPDPAAAGSAELPAVVRLGRSLLDAGRTGDAVAVLHDAGRAADRVGLASQDPALAAVHAAHADALLVTGDVRGARREAERALAVSRRQGEHAEQAPILATLGFALAYLENPDAGLAAVADGLMIAERTGDASAVGRAYQAWADLLSGPLGELHEGVEIARQGVARMRDLGLARSAGVRLLATAANGLFRLGRWSEASDAVDEAWALAPTGADALEVRLARCRLQVGRGEFVEADEDLRAVDLLALDGTGEESGASGEEATDDAPDPDRPPAPPRRGTVASRYRVPLLTLRSGVEMWRGRPDLARTLVARGLDVAEHTPDDVFLVAPLVWHGLRAEAEAAARGMVLDRAALARLARHVAHLERRVPHTVPALRRTVLAYVQMCRAESGRAAGASDPAAWAQVAEMWGAQLNPYPAAYAMLRRAEALLATGTRRGEAARALRSAAETATAMGAGPFLDEIAALARRARLDVAHAGDAPVTTPAGDRTTAATRRAPELAALTSREHEVLAVLADGLSNREIAHRLYISERTVAVHVSRVLAKTGTRSRTQAAALLQRVRARPSGSERGSRA</sequence>
<dbReference type="Pfam" id="PF00196">
    <property type="entry name" value="GerE"/>
    <property type="match status" value="1"/>
</dbReference>